<keyword evidence="1" id="KW-0812">Transmembrane</keyword>
<feature type="transmembrane region" description="Helical" evidence="1">
    <location>
        <begin position="150"/>
        <end position="171"/>
    </location>
</feature>
<dbReference type="RefSeq" id="WP_183021340.1">
    <property type="nucleotide sequence ID" value="NZ_CP065668.1"/>
</dbReference>
<dbReference type="GO" id="GO:0016747">
    <property type="term" value="F:acyltransferase activity, transferring groups other than amino-acyl groups"/>
    <property type="evidence" value="ECO:0007669"/>
    <property type="project" value="InterPro"/>
</dbReference>
<feature type="domain" description="Acyltransferase 3" evidence="2">
    <location>
        <begin position="15"/>
        <end position="326"/>
    </location>
</feature>
<feature type="transmembrane region" description="Helical" evidence="1">
    <location>
        <begin position="178"/>
        <end position="195"/>
    </location>
</feature>
<feature type="transmembrane region" description="Helical" evidence="1">
    <location>
        <begin position="82"/>
        <end position="104"/>
    </location>
</feature>
<evidence type="ECO:0000259" key="2">
    <source>
        <dbReference type="Pfam" id="PF01757"/>
    </source>
</evidence>
<keyword evidence="3" id="KW-0808">Transferase</keyword>
<protein>
    <submittedName>
        <fullName evidence="3">Acyltransferase</fullName>
    </submittedName>
</protein>
<evidence type="ECO:0000256" key="1">
    <source>
        <dbReference type="SAM" id="Phobius"/>
    </source>
</evidence>
<dbReference type="PANTHER" id="PTHR23028:SF53">
    <property type="entry name" value="ACYL_TRANSF_3 DOMAIN-CONTAINING PROTEIN"/>
    <property type="match status" value="1"/>
</dbReference>
<dbReference type="AlphaFoldDB" id="A0A7T2RZX9"/>
<gene>
    <name evidence="3" type="ORF">I6G66_18730</name>
</gene>
<keyword evidence="1" id="KW-1133">Transmembrane helix</keyword>
<dbReference type="InterPro" id="IPR050879">
    <property type="entry name" value="Acyltransferase_3"/>
</dbReference>
<feature type="transmembrane region" description="Helical" evidence="1">
    <location>
        <begin position="311"/>
        <end position="333"/>
    </location>
</feature>
<dbReference type="GO" id="GO:0016020">
    <property type="term" value="C:membrane"/>
    <property type="evidence" value="ECO:0007669"/>
    <property type="project" value="TreeGrafter"/>
</dbReference>
<evidence type="ECO:0000313" key="4">
    <source>
        <dbReference type="Proteomes" id="UP000594778"/>
    </source>
</evidence>
<keyword evidence="1" id="KW-0472">Membrane</keyword>
<keyword evidence="3" id="KW-0012">Acyltransferase</keyword>
<feature type="transmembrane region" description="Helical" evidence="1">
    <location>
        <begin position="50"/>
        <end position="70"/>
    </location>
</feature>
<proteinExistence type="predicted"/>
<accession>A0A7T2RZX9</accession>
<feature type="transmembrane region" description="Helical" evidence="1">
    <location>
        <begin position="21"/>
        <end position="44"/>
    </location>
</feature>
<dbReference type="Pfam" id="PF01757">
    <property type="entry name" value="Acyl_transf_3"/>
    <property type="match status" value="1"/>
</dbReference>
<dbReference type="Proteomes" id="UP000594778">
    <property type="component" value="Chromosome"/>
</dbReference>
<dbReference type="InterPro" id="IPR002656">
    <property type="entry name" value="Acyl_transf_3_dom"/>
</dbReference>
<dbReference type="GO" id="GO:0000271">
    <property type="term" value="P:polysaccharide biosynthetic process"/>
    <property type="evidence" value="ECO:0007669"/>
    <property type="project" value="TreeGrafter"/>
</dbReference>
<reference evidence="3 4" key="1">
    <citation type="submission" date="2020-12" db="EMBL/GenBank/DDBJ databases">
        <title>FDA dAtabase for Regulatory Grade micrObial Sequences (FDA-ARGOS): Supporting development and validation of Infectious Disease Dx tests.</title>
        <authorList>
            <person name="Sproer C."/>
            <person name="Gronow S."/>
            <person name="Severitt S."/>
            <person name="Schroder I."/>
            <person name="Tallon L."/>
            <person name="Sadzewicz L."/>
            <person name="Zhao X."/>
            <person name="Boylan J."/>
            <person name="Ott S."/>
            <person name="Bowen H."/>
            <person name="Vavikolanu K."/>
            <person name="Mehta A."/>
            <person name="Aluvathingal J."/>
            <person name="Nadendla S."/>
            <person name="Lowell S."/>
            <person name="Myers T."/>
            <person name="Yan Y."/>
            <person name="Sichtig H."/>
        </authorList>
    </citation>
    <scope>NUCLEOTIDE SEQUENCE [LARGE SCALE GENOMIC DNA]</scope>
    <source>
        <strain evidence="3 4">FDAARGOS_909</strain>
    </source>
</reference>
<feature type="transmembrane region" description="Helical" evidence="1">
    <location>
        <begin position="207"/>
        <end position="227"/>
    </location>
</feature>
<organism evidence="3 4">
    <name type="scientific">Delftia acidovorans</name>
    <name type="common">Pseudomonas acidovorans</name>
    <name type="synonym">Comamonas acidovorans</name>
    <dbReference type="NCBI Taxonomy" id="80866"/>
    <lineage>
        <taxon>Bacteria</taxon>
        <taxon>Pseudomonadati</taxon>
        <taxon>Pseudomonadota</taxon>
        <taxon>Betaproteobacteria</taxon>
        <taxon>Burkholderiales</taxon>
        <taxon>Comamonadaceae</taxon>
        <taxon>Delftia</taxon>
    </lineage>
</organism>
<sequence length="358" mass="39073">MQVIPGSETALRSNNFDAFRLLAALLVIWSHQFAVLGMPIPTLLYDKPGAVGVVIFFAISGYLVMLSWLADPHLGRFAMRRGLRIWPGLTAAVVLCALALGPLVSSLSLDAYFAHPLTWSYFSNLWLQTRYELPGVFETNVLRTAVNGPLWTIPLEVGCYVALGVAGSLGLLRWRHTAPLIFVALMVALWRRYSIAPGEPMPEWSFALQYAMVFSLGATLACWRHLWISRRMPALALLLAGCVLLHATGPLILVLQAPLLAMAVLAVMLGSASTPLLRQAGRFGDLSYGLYIYAFPVQQAVVWYFSGRIGFVAALACSLVGAGLLAMLSWHLVEKKALAFKPRKPTVSSLDIPAHLAS</sequence>
<dbReference type="EMBL" id="CP065668">
    <property type="protein sequence ID" value="QPS06344.1"/>
    <property type="molecule type" value="Genomic_DNA"/>
</dbReference>
<evidence type="ECO:0000313" key="3">
    <source>
        <dbReference type="EMBL" id="QPS06344.1"/>
    </source>
</evidence>
<name>A0A7T2RZX9_DELAC</name>
<feature type="transmembrane region" description="Helical" evidence="1">
    <location>
        <begin position="234"/>
        <end position="253"/>
    </location>
</feature>
<dbReference type="PANTHER" id="PTHR23028">
    <property type="entry name" value="ACETYLTRANSFERASE"/>
    <property type="match status" value="1"/>
</dbReference>